<dbReference type="PIRSF" id="PIRSF002583">
    <property type="entry name" value="Hsp90"/>
    <property type="match status" value="1"/>
</dbReference>
<reference evidence="7 8" key="1">
    <citation type="submission" date="2021-10" db="EMBL/GenBank/DDBJ databases">
        <title>Anaerobic single-cell dispensing facilitates the cultivation of human gut bacteria.</title>
        <authorList>
            <person name="Afrizal A."/>
        </authorList>
    </citation>
    <scope>NUCLEOTIDE SEQUENCE [LARGE SCALE GENOMIC DNA]</scope>
    <source>
        <strain evidence="7 8">CLA-AA-H232</strain>
    </source>
</reference>
<feature type="binding site" evidence="5">
    <location>
        <position position="35"/>
    </location>
    <ligand>
        <name>ATP</name>
        <dbReference type="ChEBI" id="CHEBI:30616"/>
    </ligand>
</feature>
<evidence type="ECO:0000256" key="4">
    <source>
        <dbReference type="ARBA" id="ARBA00023186"/>
    </source>
</evidence>
<dbReference type="InterPro" id="IPR001404">
    <property type="entry name" value="Hsp90_fam"/>
</dbReference>
<evidence type="ECO:0000256" key="6">
    <source>
        <dbReference type="SAM" id="MobiDB-lite"/>
    </source>
</evidence>
<dbReference type="InterPro" id="IPR020575">
    <property type="entry name" value="Hsp90_N"/>
</dbReference>
<dbReference type="Proteomes" id="UP001198242">
    <property type="component" value="Unassembled WGS sequence"/>
</dbReference>
<dbReference type="EMBL" id="JAJEQM010000008">
    <property type="protein sequence ID" value="MCC2210608.1"/>
    <property type="molecule type" value="Genomic_DNA"/>
</dbReference>
<dbReference type="GO" id="GO:0140662">
    <property type="term" value="F:ATP-dependent protein folding chaperone"/>
    <property type="evidence" value="ECO:0007669"/>
    <property type="project" value="InterPro"/>
</dbReference>
<evidence type="ECO:0000256" key="3">
    <source>
        <dbReference type="ARBA" id="ARBA00022840"/>
    </source>
</evidence>
<dbReference type="Pfam" id="PF13589">
    <property type="entry name" value="HATPase_c_3"/>
    <property type="match status" value="1"/>
</dbReference>
<proteinExistence type="inferred from homology"/>
<dbReference type="InterPro" id="IPR036890">
    <property type="entry name" value="HATPase_C_sf"/>
</dbReference>
<accession>A0AAE3J976</accession>
<gene>
    <name evidence="7" type="primary">htpG</name>
    <name evidence="7" type="ORF">LKE05_07380</name>
</gene>
<dbReference type="PANTHER" id="PTHR11528">
    <property type="entry name" value="HEAT SHOCK PROTEIN 90 FAMILY MEMBER"/>
    <property type="match status" value="1"/>
</dbReference>
<name>A0AAE3J976_9FIRM</name>
<dbReference type="SUPFAM" id="SSF55874">
    <property type="entry name" value="ATPase domain of HSP90 chaperone/DNA topoisomerase II/histidine kinase"/>
    <property type="match status" value="1"/>
</dbReference>
<dbReference type="NCBIfam" id="NF003555">
    <property type="entry name" value="PRK05218.1"/>
    <property type="match status" value="1"/>
</dbReference>
<keyword evidence="3 5" id="KW-0067">ATP-binding</keyword>
<dbReference type="RefSeq" id="WP_308456404.1">
    <property type="nucleotide sequence ID" value="NZ_JAJEQM010000008.1"/>
</dbReference>
<feature type="binding site" evidence="5">
    <location>
        <position position="77"/>
    </location>
    <ligand>
        <name>ATP</name>
        <dbReference type="ChEBI" id="CHEBI:30616"/>
    </ligand>
</feature>
<dbReference type="GO" id="GO:0016887">
    <property type="term" value="F:ATP hydrolysis activity"/>
    <property type="evidence" value="ECO:0007669"/>
    <property type="project" value="InterPro"/>
</dbReference>
<evidence type="ECO:0000313" key="7">
    <source>
        <dbReference type="EMBL" id="MCC2210608.1"/>
    </source>
</evidence>
<feature type="region of interest" description="Disordered" evidence="6">
    <location>
        <begin position="220"/>
        <end position="247"/>
    </location>
</feature>
<keyword evidence="4" id="KW-0143">Chaperone</keyword>
<organism evidence="7 8">
    <name type="scientific">Hominilimicola fabiformis</name>
    <dbReference type="NCBI Taxonomy" id="2885356"/>
    <lineage>
        <taxon>Bacteria</taxon>
        <taxon>Bacillati</taxon>
        <taxon>Bacillota</taxon>
        <taxon>Clostridia</taxon>
        <taxon>Eubacteriales</taxon>
        <taxon>Oscillospiraceae</taxon>
        <taxon>Hominilimicola</taxon>
    </lineage>
</organism>
<evidence type="ECO:0000256" key="5">
    <source>
        <dbReference type="PIRSR" id="PIRSR002583-1"/>
    </source>
</evidence>
<feature type="binding site" evidence="5">
    <location>
        <position position="82"/>
    </location>
    <ligand>
        <name>ATP</name>
        <dbReference type="ChEBI" id="CHEBI:30616"/>
    </ligand>
</feature>
<dbReference type="Gene3D" id="3.40.50.11260">
    <property type="match status" value="1"/>
</dbReference>
<dbReference type="FunFam" id="3.30.230.80:FF:000008">
    <property type="entry name" value="Molecular chaperone HtpG"/>
    <property type="match status" value="1"/>
</dbReference>
<dbReference type="GO" id="GO:0005524">
    <property type="term" value="F:ATP binding"/>
    <property type="evidence" value="ECO:0007669"/>
    <property type="project" value="UniProtKB-KW"/>
</dbReference>
<feature type="binding site" evidence="5">
    <location>
        <position position="170"/>
    </location>
    <ligand>
        <name>ATP</name>
        <dbReference type="ChEBI" id="CHEBI:30616"/>
    </ligand>
</feature>
<dbReference type="PRINTS" id="PR00775">
    <property type="entry name" value="HEATSHOCK90"/>
</dbReference>
<dbReference type="InterPro" id="IPR037196">
    <property type="entry name" value="HSP90_C"/>
</dbReference>
<sequence>MAKGNISVDSENLFPIIKKWLYSDKDIFLRELVSNGCDAVTKLKKLASIGEAQIDESEKFKVTVSIFKDAKKLVISDNGIGMTAEEIDKYINQIAFSGASDFLSKYKEEDDKGSQIIGHFGLGFYSAFMVAYSVEIDSLSYQDGAKAAKWTCDGSMEFDLTDGDRTERGTTITLNIAEDSEEFLEESTIRQILHKYCAFLPIEIYVEVPEDKHEDHCDCGHDHEHEHEHEDDTPSEPKPINNTTPLWMKKPSECTDEEYKEFYRNVFMDFNEPLFWIHLNVDYPFNLKGILYFPKINHEFAGQEGQIKLYNNQVFVADNVKEVIPEFLMLLKGVIDCPDLPLNVSRSFLQNDGYVKKISSHITKKVADKLASIYNNERENYEKYWDYINIFIKYGCLRDEKFYEKVKDVIIYKDIDGKYLTLDEYLDGKEEKDVYYVSDPQTQSQYINMFKNQGLNAVVLPSMMDTHFISLVEMKQTGVKFKRIDSAINDISDNTEKDDSTKEQEEKLIEKFKNEIKDDTLKIEVQSLKDDSIPAVILLGEQSRRMQEMYKAYGQQMAGMADMFHDEFTLVLNSNNSLIKKIDTLNDEDANLVIEHVYDLAKISHSPLPAEQMTKFIERSNKLLEKLF</sequence>
<comment type="caution">
    <text evidence="7">The sequence shown here is derived from an EMBL/GenBank/DDBJ whole genome shotgun (WGS) entry which is preliminary data.</text>
</comment>
<keyword evidence="2 5" id="KW-0547">Nucleotide-binding</keyword>
<dbReference type="InterPro" id="IPR020568">
    <property type="entry name" value="Ribosomal_Su5_D2-typ_SF"/>
</dbReference>
<dbReference type="GO" id="GO:0051082">
    <property type="term" value="F:unfolded protein binding"/>
    <property type="evidence" value="ECO:0007669"/>
    <property type="project" value="InterPro"/>
</dbReference>
<evidence type="ECO:0000256" key="2">
    <source>
        <dbReference type="ARBA" id="ARBA00022741"/>
    </source>
</evidence>
<dbReference type="SUPFAM" id="SSF54211">
    <property type="entry name" value="Ribosomal protein S5 domain 2-like"/>
    <property type="match status" value="1"/>
</dbReference>
<dbReference type="Gene3D" id="3.30.565.10">
    <property type="entry name" value="Histidine kinase-like ATPase, C-terminal domain"/>
    <property type="match status" value="1"/>
</dbReference>
<dbReference type="Gene3D" id="3.30.230.80">
    <property type="match status" value="1"/>
</dbReference>
<dbReference type="Pfam" id="PF00183">
    <property type="entry name" value="HSP90"/>
    <property type="match status" value="1"/>
</dbReference>
<feature type="binding site" evidence="5">
    <location>
        <position position="346"/>
    </location>
    <ligand>
        <name>ATP</name>
        <dbReference type="ChEBI" id="CHEBI:30616"/>
    </ligand>
</feature>
<feature type="compositionally biased region" description="Basic and acidic residues" evidence="6">
    <location>
        <begin position="220"/>
        <end position="232"/>
    </location>
</feature>
<protein>
    <submittedName>
        <fullName evidence="7">Molecular chaperone HtpG</fullName>
    </submittedName>
</protein>
<feature type="binding site" evidence="5">
    <location>
        <position position="31"/>
    </location>
    <ligand>
        <name>ATP</name>
        <dbReference type="ChEBI" id="CHEBI:30616"/>
    </ligand>
</feature>
<feature type="binding site" evidence="5">
    <location>
        <begin position="97"/>
        <end position="98"/>
    </location>
    <ligand>
        <name>ATP</name>
        <dbReference type="ChEBI" id="CHEBI:30616"/>
    </ligand>
</feature>
<dbReference type="CDD" id="cd16927">
    <property type="entry name" value="HATPase_Hsp90-like"/>
    <property type="match status" value="1"/>
</dbReference>
<evidence type="ECO:0000256" key="1">
    <source>
        <dbReference type="ARBA" id="ARBA00008239"/>
    </source>
</evidence>
<dbReference type="Gene3D" id="1.20.120.790">
    <property type="entry name" value="Heat shock protein 90, C-terminal domain"/>
    <property type="match status" value="1"/>
</dbReference>
<dbReference type="AlphaFoldDB" id="A0AAE3J976"/>
<comment type="similarity">
    <text evidence="1">Belongs to the heat shock protein 90 family.</text>
</comment>
<dbReference type="PROSITE" id="PS00298">
    <property type="entry name" value="HSP90"/>
    <property type="match status" value="1"/>
</dbReference>
<dbReference type="SUPFAM" id="SSF110942">
    <property type="entry name" value="HSP90 C-terminal domain"/>
    <property type="match status" value="1"/>
</dbReference>
<dbReference type="InterPro" id="IPR019805">
    <property type="entry name" value="Heat_shock_protein_90_CS"/>
</dbReference>
<evidence type="ECO:0000313" key="8">
    <source>
        <dbReference type="Proteomes" id="UP001198242"/>
    </source>
</evidence>
<keyword evidence="8" id="KW-1185">Reference proteome</keyword>